<keyword evidence="2 5" id="KW-0436">Ligase</keyword>
<dbReference type="InterPro" id="IPR042099">
    <property type="entry name" value="ANL_N_sf"/>
</dbReference>
<reference evidence="6" key="1">
    <citation type="submission" date="2016-10" db="EMBL/GenBank/DDBJ databases">
        <authorList>
            <person name="Varghese N."/>
            <person name="Submissions S."/>
        </authorList>
    </citation>
    <scope>NUCLEOTIDE SEQUENCE [LARGE SCALE GENOMIC DNA]</scope>
    <source>
        <strain evidence="6">CGMCC 1.9108</strain>
    </source>
</reference>
<evidence type="ECO:0000313" key="6">
    <source>
        <dbReference type="Proteomes" id="UP000199628"/>
    </source>
</evidence>
<dbReference type="AlphaFoldDB" id="A0A1G6LLC7"/>
<evidence type="ECO:0000256" key="1">
    <source>
        <dbReference type="ARBA" id="ARBA00006432"/>
    </source>
</evidence>
<dbReference type="RefSeq" id="WP_093027803.1">
    <property type="nucleotide sequence ID" value="NZ_FMZV01000002.1"/>
</dbReference>
<keyword evidence="6" id="KW-1185">Reference proteome</keyword>
<dbReference type="InterPro" id="IPR020845">
    <property type="entry name" value="AMP-binding_CS"/>
</dbReference>
<dbReference type="InterPro" id="IPR025110">
    <property type="entry name" value="AMP-bd_C"/>
</dbReference>
<dbReference type="Pfam" id="PF13193">
    <property type="entry name" value="AMP-binding_C"/>
    <property type="match status" value="1"/>
</dbReference>
<name>A0A1G6LLC7_9RHOB</name>
<dbReference type="Gene3D" id="3.30.300.30">
    <property type="match status" value="1"/>
</dbReference>
<dbReference type="PANTHER" id="PTHR43201">
    <property type="entry name" value="ACYL-COA SYNTHETASE"/>
    <property type="match status" value="1"/>
</dbReference>
<sequence length="496" mass="52341">MDKWHDYPGAQIASRPDAPAFSDSGGADWSYGDLDRAISALMDVLAAQGVQANDRVMILAENCCAVVAALFATSRLGACAVPINARQTGPEVDRIITFAEPAAILCASDISAEAATHAARLNATPVEGAFGRMHLATPYPSNPDPVLEDVAVMLFTTGTTGTPKGVMLTHGNLRFGGRSSADLRGMTTDDVIYGVLPVTHVFGLASVVTAATCIGAPVRLDARFTAARSYAALTSGVTLFSAVPQMHALLMQYAREQGYDHLPGGTLRYTSSGAAPLDPAWKRKAEAFYGVALQNGYGLTETTAGVSATRNPLGTPDISVGKPLPQVEVRLDEDVPGGGDGVGEVLTRGPHVMKGYYRNPQATEAALHDGWFRTGDLGRYDAEGNLHIAGRSKELIIHGGFNVYPPEVEAALNDHPQVIQSAVVGRMIQGDEKVVAFVQVAPGAAPDPDELRAFAAARLAGYKRPSQIVIATELPAAPTGKILKHRLLDHFADQLD</sequence>
<evidence type="ECO:0000259" key="3">
    <source>
        <dbReference type="Pfam" id="PF00501"/>
    </source>
</evidence>
<dbReference type="Pfam" id="PF00501">
    <property type="entry name" value="AMP-binding"/>
    <property type="match status" value="1"/>
</dbReference>
<dbReference type="STRING" id="639004.SAMN04488239_102270"/>
<gene>
    <name evidence="5" type="ORF">SAMN04488239_102270</name>
</gene>
<evidence type="ECO:0000259" key="4">
    <source>
        <dbReference type="Pfam" id="PF13193"/>
    </source>
</evidence>
<proteinExistence type="inferred from homology"/>
<dbReference type="Proteomes" id="UP000199628">
    <property type="component" value="Unassembled WGS sequence"/>
</dbReference>
<dbReference type="InterPro" id="IPR045851">
    <property type="entry name" value="AMP-bd_C_sf"/>
</dbReference>
<dbReference type="OrthoDB" id="9803968at2"/>
<evidence type="ECO:0000313" key="5">
    <source>
        <dbReference type="EMBL" id="SDC43857.1"/>
    </source>
</evidence>
<comment type="similarity">
    <text evidence="1">Belongs to the ATP-dependent AMP-binding enzyme family.</text>
</comment>
<dbReference type="PANTHER" id="PTHR43201:SF5">
    <property type="entry name" value="MEDIUM-CHAIN ACYL-COA LIGASE ACSF2, MITOCHONDRIAL"/>
    <property type="match status" value="1"/>
</dbReference>
<dbReference type="Gene3D" id="3.40.50.12780">
    <property type="entry name" value="N-terminal domain of ligase-like"/>
    <property type="match status" value="1"/>
</dbReference>
<organism evidence="5 6">
    <name type="scientific">Ruegeria marina</name>
    <dbReference type="NCBI Taxonomy" id="639004"/>
    <lineage>
        <taxon>Bacteria</taxon>
        <taxon>Pseudomonadati</taxon>
        <taxon>Pseudomonadota</taxon>
        <taxon>Alphaproteobacteria</taxon>
        <taxon>Rhodobacterales</taxon>
        <taxon>Roseobacteraceae</taxon>
        <taxon>Ruegeria</taxon>
    </lineage>
</organism>
<dbReference type="EMBL" id="FMZV01000002">
    <property type="protein sequence ID" value="SDC43857.1"/>
    <property type="molecule type" value="Genomic_DNA"/>
</dbReference>
<dbReference type="GO" id="GO:0031956">
    <property type="term" value="F:medium-chain fatty acid-CoA ligase activity"/>
    <property type="evidence" value="ECO:0007669"/>
    <property type="project" value="TreeGrafter"/>
</dbReference>
<feature type="domain" description="AMP-binding enzyme C-terminal" evidence="4">
    <location>
        <begin position="407"/>
        <end position="481"/>
    </location>
</feature>
<dbReference type="PROSITE" id="PS00455">
    <property type="entry name" value="AMP_BINDING"/>
    <property type="match status" value="1"/>
</dbReference>
<dbReference type="GO" id="GO:0006631">
    <property type="term" value="P:fatty acid metabolic process"/>
    <property type="evidence" value="ECO:0007669"/>
    <property type="project" value="TreeGrafter"/>
</dbReference>
<feature type="domain" description="AMP-dependent synthetase/ligase" evidence="3">
    <location>
        <begin position="11"/>
        <end position="357"/>
    </location>
</feature>
<dbReference type="InterPro" id="IPR000873">
    <property type="entry name" value="AMP-dep_synth/lig_dom"/>
</dbReference>
<accession>A0A1G6LLC7</accession>
<protein>
    <submittedName>
        <fullName evidence="5">Acyl-CoA synthetase (AMP-forming)/AMP-acid ligase II</fullName>
    </submittedName>
</protein>
<evidence type="ECO:0000256" key="2">
    <source>
        <dbReference type="ARBA" id="ARBA00022598"/>
    </source>
</evidence>
<dbReference type="SUPFAM" id="SSF56801">
    <property type="entry name" value="Acetyl-CoA synthetase-like"/>
    <property type="match status" value="1"/>
</dbReference>